<organism evidence="1 2">
    <name type="scientific">Pseudomonas graminis</name>
    <dbReference type="NCBI Taxonomy" id="158627"/>
    <lineage>
        <taxon>Bacteria</taxon>
        <taxon>Pseudomonadati</taxon>
        <taxon>Pseudomonadota</taxon>
        <taxon>Gammaproteobacteria</taxon>
        <taxon>Pseudomonadales</taxon>
        <taxon>Pseudomonadaceae</taxon>
        <taxon>Pseudomonas</taxon>
    </lineage>
</organism>
<reference evidence="1 2" key="1">
    <citation type="submission" date="2016-08" db="EMBL/GenBank/DDBJ databases">
        <title>Whole genome sequence of Pseudomonas graminis strain UASWS1507, a potential biological control agent for agriculture.</title>
        <authorList>
            <person name="Crovadore J."/>
            <person name="Calmin G."/>
            <person name="Chablais R."/>
            <person name="Cochard B."/>
            <person name="Lefort F."/>
        </authorList>
    </citation>
    <scope>NUCLEOTIDE SEQUENCE [LARGE SCALE GENOMIC DNA]</scope>
    <source>
        <strain evidence="1 2">UASWS1507</strain>
    </source>
</reference>
<gene>
    <name evidence="1" type="ORF">BBI10_06245</name>
</gene>
<protein>
    <submittedName>
        <fullName evidence="1">Uncharacterized protein</fullName>
    </submittedName>
</protein>
<comment type="caution">
    <text evidence="1">The sequence shown here is derived from an EMBL/GenBank/DDBJ whole genome shotgun (WGS) entry which is preliminary data.</text>
</comment>
<dbReference type="AlphaFoldDB" id="A0A1C2EBN3"/>
<dbReference type="EMBL" id="MDEN01000055">
    <property type="protein sequence ID" value="OCX24397.1"/>
    <property type="molecule type" value="Genomic_DNA"/>
</dbReference>
<sequence>MYENGVVGNVRNSKKLLASKNKRLLVERLPLVVKIHEVLNGKIVGGGSPLTLRGKIVAIRAFFRWAEERRASITIESIENLYLAWADYLWERFRNGAIDGEHATNLASKLGSLIDEILGFNLGLHSRTPFCKSKIRSRNRSRMKKASEKLDLPRAFEFGRFLHDVTRSLTIENIQSTIPVVISLSDGRTLKEYLRYKPGSKNFRVAAITSYTPPADIIAETFSSRYPLINLRVMAELLIFISQTAINLAEARKLKVGKFSYKGLSDGYEVRRIYKNRKKGAVEFEIFSGYKEIFEHYLKWRNELYPLEANDLLFPFFSHQRKTFSDFAPSFEAVKSRCEMLGITSILARNLRKLKLNWFARQTKNLQLTLEQGQHTKETYFRHYHIPNFQMALVEISSFYKAHDPTLQAAGAGGCSIASPLAISAIPKHATVPDCISPAGCLFCASHRDIDSQDHAWSLASYRHYKTLELATYKSQLIQHNSNPCALAIDAVTSKLRSFAESNQNRAKWVKEALDRVAESHYHPKWDGFIQLLEAADEDTAQY</sequence>
<evidence type="ECO:0000313" key="1">
    <source>
        <dbReference type="EMBL" id="OCX24397.1"/>
    </source>
</evidence>
<accession>A0A1C2EBN3</accession>
<name>A0A1C2EBN3_9PSED</name>
<dbReference type="Proteomes" id="UP000095143">
    <property type="component" value="Unassembled WGS sequence"/>
</dbReference>
<evidence type="ECO:0000313" key="2">
    <source>
        <dbReference type="Proteomes" id="UP000095143"/>
    </source>
</evidence>
<proteinExistence type="predicted"/>